<dbReference type="SUPFAM" id="SSF88659">
    <property type="entry name" value="Sigma3 and sigma4 domains of RNA polymerase sigma factors"/>
    <property type="match status" value="1"/>
</dbReference>
<keyword evidence="1" id="KW-0805">Transcription regulation</keyword>
<dbReference type="InterPro" id="IPR013324">
    <property type="entry name" value="RNA_pol_sigma_r3/r4-like"/>
</dbReference>
<evidence type="ECO:0000313" key="7">
    <source>
        <dbReference type="EMBL" id="QYX76975.1"/>
    </source>
</evidence>
<keyword evidence="4" id="KW-0804">Transcription</keyword>
<dbReference type="InterPro" id="IPR036388">
    <property type="entry name" value="WH-like_DNA-bd_sf"/>
</dbReference>
<evidence type="ECO:0000256" key="2">
    <source>
        <dbReference type="ARBA" id="ARBA00023082"/>
    </source>
</evidence>
<dbReference type="PANTHER" id="PTHR30603">
    <property type="entry name" value="RNA POLYMERASE SIGMA FACTOR RPO"/>
    <property type="match status" value="1"/>
</dbReference>
<keyword evidence="3" id="KW-0238">DNA-binding</keyword>
<keyword evidence="2" id="KW-0731">Sigma factor</keyword>
<proteinExistence type="predicted"/>
<feature type="domain" description="RNA polymerase sigma-70" evidence="6">
    <location>
        <begin position="318"/>
        <end position="331"/>
    </location>
</feature>
<dbReference type="InterPro" id="IPR013325">
    <property type="entry name" value="RNA_pol_sigma_r2"/>
</dbReference>
<feature type="compositionally biased region" description="Low complexity" evidence="5">
    <location>
        <begin position="174"/>
        <end position="204"/>
    </location>
</feature>
<keyword evidence="8" id="KW-1185">Reference proteome</keyword>
<reference evidence="7 8" key="1">
    <citation type="submission" date="2021-08" db="EMBL/GenBank/DDBJ databases">
        <authorList>
            <person name="Ping M."/>
        </authorList>
    </citation>
    <scope>NUCLEOTIDE SEQUENCE [LARGE SCALE GENOMIC DNA]</scope>
    <source>
        <strain evidence="7 8">MG28</strain>
    </source>
</reference>
<dbReference type="Pfam" id="PF04542">
    <property type="entry name" value="Sigma70_r2"/>
    <property type="match status" value="1"/>
</dbReference>
<evidence type="ECO:0000259" key="6">
    <source>
        <dbReference type="PROSITE" id="PS00715"/>
    </source>
</evidence>
<evidence type="ECO:0000256" key="5">
    <source>
        <dbReference type="SAM" id="MobiDB-lite"/>
    </source>
</evidence>
<dbReference type="InterPro" id="IPR007627">
    <property type="entry name" value="RNA_pol_sigma70_r2"/>
</dbReference>
<gene>
    <name evidence="7" type="ORF">K1J60_11050</name>
</gene>
<evidence type="ECO:0000256" key="1">
    <source>
        <dbReference type="ARBA" id="ARBA00023015"/>
    </source>
</evidence>
<dbReference type="Proteomes" id="UP000827138">
    <property type="component" value="Chromosome"/>
</dbReference>
<dbReference type="InterPro" id="IPR014284">
    <property type="entry name" value="RNA_pol_sigma-70_dom"/>
</dbReference>
<dbReference type="Gene3D" id="1.10.10.10">
    <property type="entry name" value="Winged helix-like DNA-binding domain superfamily/Winged helix DNA-binding domain"/>
    <property type="match status" value="2"/>
</dbReference>
<sequence length="525" mass="57129">MGGESTAEARRRTIEAELPSVMERLRRSASRSGLVSHRAFALEADRLGLTSDEQQRRLRNGLAAVGLHVKPSRRKPGRTSAAALVAVPDTGAARPVLPPEPRGKAVPDSAAVPSEAARRLAQARRMLSRYADADGTVSKLAHDGVVRLHGLSPAEGRELSADFPITRPRPPVAPVRAVTAGRTRPTAPASGASPSAAPAKAPAGRKPDRSAVSAEAPRLAEAVLAARAVLEADRWRRGGAKVLLKAEEEVGLAVLLRGGEDRLGRSDRLGRDVPVEEIAALPRDGERWRAYECLVLHNQRLVWKIALGYQGRGLDADDLVQHGSIGLLRAARRFDATKGFKFSTYATWWIKQAITRAIADEGTLIRLPVYIHERVSKVAVAERKLLNEGRPRTVDNVAYASGLTFAEVEEVRRISRPTDSLDRIIGDDTALGDLIIGPSRLPGPDVVLIRKELMARLRVVLEELSERERHVLVRRTGLDGDDPNTLEEIGVVFGVTRERIRQIESKARAKFYGHAARHGLVPPPP</sequence>
<dbReference type="PROSITE" id="PS00715">
    <property type="entry name" value="SIGMA70_1"/>
    <property type="match status" value="1"/>
</dbReference>
<dbReference type="InterPro" id="IPR007630">
    <property type="entry name" value="RNA_pol_sigma70_r4"/>
</dbReference>
<dbReference type="EMBL" id="CP080647">
    <property type="protein sequence ID" value="QYX76975.1"/>
    <property type="molecule type" value="Genomic_DNA"/>
</dbReference>
<protein>
    <submittedName>
        <fullName evidence="7">Sigma-70 family RNA polymerase sigma factor</fullName>
    </submittedName>
</protein>
<feature type="region of interest" description="Disordered" evidence="5">
    <location>
        <begin position="161"/>
        <end position="213"/>
    </location>
</feature>
<dbReference type="Gene3D" id="1.10.601.10">
    <property type="entry name" value="RNA Polymerase Primary Sigma Factor"/>
    <property type="match status" value="1"/>
</dbReference>
<evidence type="ECO:0000256" key="4">
    <source>
        <dbReference type="ARBA" id="ARBA00023163"/>
    </source>
</evidence>
<dbReference type="SUPFAM" id="SSF88946">
    <property type="entry name" value="Sigma2 domain of RNA polymerase sigma factors"/>
    <property type="match status" value="1"/>
</dbReference>
<dbReference type="InterPro" id="IPR050239">
    <property type="entry name" value="Sigma-70_RNA_pol_init_factors"/>
</dbReference>
<dbReference type="Pfam" id="PF04545">
    <property type="entry name" value="Sigma70_r4"/>
    <property type="match status" value="1"/>
</dbReference>
<name>A0ABX8XM01_9ACTN</name>
<organism evidence="7 8">
    <name type="scientific">Streptomyces akebiae</name>
    <dbReference type="NCBI Taxonomy" id="2865673"/>
    <lineage>
        <taxon>Bacteria</taxon>
        <taxon>Bacillati</taxon>
        <taxon>Actinomycetota</taxon>
        <taxon>Actinomycetes</taxon>
        <taxon>Kitasatosporales</taxon>
        <taxon>Streptomycetaceae</taxon>
        <taxon>Streptomyces</taxon>
    </lineage>
</organism>
<dbReference type="NCBIfam" id="TIGR02937">
    <property type="entry name" value="sigma70-ECF"/>
    <property type="match status" value="1"/>
</dbReference>
<evidence type="ECO:0000256" key="3">
    <source>
        <dbReference type="ARBA" id="ARBA00023125"/>
    </source>
</evidence>
<dbReference type="InterPro" id="IPR000943">
    <property type="entry name" value="RNA_pol_sigma70"/>
</dbReference>
<accession>A0ABX8XM01</accession>
<evidence type="ECO:0000313" key="8">
    <source>
        <dbReference type="Proteomes" id="UP000827138"/>
    </source>
</evidence>
<dbReference type="PANTHER" id="PTHR30603:SF47">
    <property type="entry name" value="RNA POLYMERASE SIGMA FACTOR SIGD, CHLOROPLASTIC"/>
    <property type="match status" value="1"/>
</dbReference>
<dbReference type="PRINTS" id="PR00046">
    <property type="entry name" value="SIGMA70FCT"/>
</dbReference>
<feature type="region of interest" description="Disordered" evidence="5">
    <location>
        <begin position="92"/>
        <end position="117"/>
    </location>
</feature>
<dbReference type="CDD" id="cd06171">
    <property type="entry name" value="Sigma70_r4"/>
    <property type="match status" value="1"/>
</dbReference>